<comment type="caution">
    <text evidence="1">The sequence shown here is derived from an EMBL/GenBank/DDBJ whole genome shotgun (WGS) entry which is preliminary data.</text>
</comment>
<dbReference type="EMBL" id="CM023485">
    <property type="protein sequence ID" value="KAH6930978.1"/>
    <property type="molecule type" value="Genomic_DNA"/>
</dbReference>
<reference evidence="1" key="1">
    <citation type="submission" date="2020-05" db="EMBL/GenBank/DDBJ databases">
        <title>Large-scale comparative analyses of tick genomes elucidate their genetic diversity and vector capacities.</title>
        <authorList>
            <person name="Jia N."/>
            <person name="Wang J."/>
            <person name="Shi W."/>
            <person name="Du L."/>
            <person name="Sun Y."/>
            <person name="Zhan W."/>
            <person name="Jiang J."/>
            <person name="Wang Q."/>
            <person name="Zhang B."/>
            <person name="Ji P."/>
            <person name="Sakyi L.B."/>
            <person name="Cui X."/>
            <person name="Yuan T."/>
            <person name="Jiang B."/>
            <person name="Yang W."/>
            <person name="Lam T.T.-Y."/>
            <person name="Chang Q."/>
            <person name="Ding S."/>
            <person name="Wang X."/>
            <person name="Zhu J."/>
            <person name="Ruan X."/>
            <person name="Zhao L."/>
            <person name="Wei J."/>
            <person name="Que T."/>
            <person name="Du C."/>
            <person name="Cheng J."/>
            <person name="Dai P."/>
            <person name="Han X."/>
            <person name="Huang E."/>
            <person name="Gao Y."/>
            <person name="Liu J."/>
            <person name="Shao H."/>
            <person name="Ye R."/>
            <person name="Li L."/>
            <person name="Wei W."/>
            <person name="Wang X."/>
            <person name="Wang C."/>
            <person name="Yang T."/>
            <person name="Huo Q."/>
            <person name="Li W."/>
            <person name="Guo W."/>
            <person name="Chen H."/>
            <person name="Zhou L."/>
            <person name="Ni X."/>
            <person name="Tian J."/>
            <person name="Zhou Y."/>
            <person name="Sheng Y."/>
            <person name="Liu T."/>
            <person name="Pan Y."/>
            <person name="Xia L."/>
            <person name="Li J."/>
            <person name="Zhao F."/>
            <person name="Cao W."/>
        </authorList>
    </citation>
    <scope>NUCLEOTIDE SEQUENCE</scope>
    <source>
        <strain evidence="1">Hyas-2018</strain>
    </source>
</reference>
<protein>
    <submittedName>
        <fullName evidence="1">Uncharacterized protein</fullName>
    </submittedName>
</protein>
<sequence>MKSVGLTLSMAAACLVASCAEGPQDVVHTSSGAVRGTVRSTTAGPVRAFFGIPFAEPPLGERRFRKPMPKMPWRGILNATALPPLCPQNPMRMNSYFAVTETDPISEDCLFLNVFAPARNDSVLRPVVAYIHGGAFTFGGISLKIFDASELAVRGDLVVVTIAYRLGPLGFLYMDTEDAPGNMGLYDQQLALQWVRDNARSFGASPDAITVMGQSAGGISIGIHVLSPSSAGLFHRAFMQSGSPFIGAFVTTPEQAKSKAETLASYLDCKESDSHDLSRVEVLACMRSKSVGDVLSALENFDEAEFNGFFPFFGGDFVPKMLQREFTHAQLNARDFLVSVCEADGDFLIAYLLEKFNILENLDKVTERRMEAIMRLVLLRGLPGADIDAIIERYLSPASGKNAVELARAAGAIVGDWLFACPAASMVHALAAANVSVRALRYSEQLSFLDWPEWVRPTHGDDVVFSLGSSLGLGGSPSDADVRATEEMINVVSTFARTG</sequence>
<keyword evidence="2" id="KW-1185">Reference proteome</keyword>
<organism evidence="1 2">
    <name type="scientific">Hyalomma asiaticum</name>
    <name type="common">Tick</name>
    <dbReference type="NCBI Taxonomy" id="266040"/>
    <lineage>
        <taxon>Eukaryota</taxon>
        <taxon>Metazoa</taxon>
        <taxon>Ecdysozoa</taxon>
        <taxon>Arthropoda</taxon>
        <taxon>Chelicerata</taxon>
        <taxon>Arachnida</taxon>
        <taxon>Acari</taxon>
        <taxon>Parasitiformes</taxon>
        <taxon>Ixodida</taxon>
        <taxon>Ixodoidea</taxon>
        <taxon>Ixodidae</taxon>
        <taxon>Hyalomminae</taxon>
        <taxon>Hyalomma</taxon>
    </lineage>
</organism>
<accession>A0ACB7SBA2</accession>
<name>A0ACB7SBA2_HYAAI</name>
<evidence type="ECO:0000313" key="1">
    <source>
        <dbReference type="EMBL" id="KAH6930978.1"/>
    </source>
</evidence>
<proteinExistence type="predicted"/>
<gene>
    <name evidence="1" type="ORF">HPB50_021160</name>
</gene>
<evidence type="ECO:0000313" key="2">
    <source>
        <dbReference type="Proteomes" id="UP000821845"/>
    </source>
</evidence>
<dbReference type="Proteomes" id="UP000821845">
    <property type="component" value="Chromosome 5"/>
</dbReference>